<sequence length="69" mass="8002">MCTSFESKKFAYSNNYKGKNHMTRTQWRRYRRSKKGDPINLENQTLDAKPSLENADSLAVGNDEDGHHI</sequence>
<keyword evidence="4" id="KW-1185">Reference proteome</keyword>
<evidence type="ECO:0000256" key="1">
    <source>
        <dbReference type="SAM" id="MobiDB-lite"/>
    </source>
</evidence>
<gene>
    <name evidence="2" type="ORF">MTR_0054s0260</name>
</gene>
<reference evidence="2 4" key="2">
    <citation type="journal article" date="2014" name="BMC Genomics">
        <title>An improved genome release (version Mt4.0) for the model legume Medicago truncatula.</title>
        <authorList>
            <person name="Tang H."/>
            <person name="Krishnakumar V."/>
            <person name="Bidwell S."/>
            <person name="Rosen B."/>
            <person name="Chan A."/>
            <person name="Zhou S."/>
            <person name="Gentzbittel L."/>
            <person name="Childs K.L."/>
            <person name="Yandell M."/>
            <person name="Gundlach H."/>
            <person name="Mayer K.F."/>
            <person name="Schwartz D.C."/>
            <person name="Town C.D."/>
        </authorList>
    </citation>
    <scope>GENOME REANNOTATION</scope>
    <source>
        <strain evidence="2">A17</strain>
        <strain evidence="3 4">cv. Jemalong A17</strain>
    </source>
</reference>
<protein>
    <submittedName>
        <fullName evidence="2 3">Uncharacterized protein</fullName>
    </submittedName>
</protein>
<accession>A0A072TIH3</accession>
<reference evidence="3" key="3">
    <citation type="submission" date="2015-06" db="UniProtKB">
        <authorList>
            <consortium name="EnsemblPlants"/>
        </authorList>
    </citation>
    <scope>IDENTIFICATION</scope>
    <source>
        <strain evidence="3">cv. Jemalong A17</strain>
    </source>
</reference>
<evidence type="ECO:0000313" key="4">
    <source>
        <dbReference type="Proteomes" id="UP000002051"/>
    </source>
</evidence>
<dbReference type="EnsemblPlants" id="KEH17011">
    <property type="protein sequence ID" value="KEH17011"/>
    <property type="gene ID" value="MTR_0054s0260"/>
</dbReference>
<dbReference type="HOGENOM" id="CLU_2779764_0_0_1"/>
<evidence type="ECO:0000313" key="2">
    <source>
        <dbReference type="EMBL" id="KEH17011.1"/>
    </source>
</evidence>
<feature type="region of interest" description="Disordered" evidence="1">
    <location>
        <begin position="13"/>
        <end position="69"/>
    </location>
</feature>
<dbReference type="EMBL" id="KL402779">
    <property type="protein sequence ID" value="KEH17011.1"/>
    <property type="molecule type" value="Genomic_DNA"/>
</dbReference>
<evidence type="ECO:0000313" key="3">
    <source>
        <dbReference type="EnsemblPlants" id="KEH17011"/>
    </source>
</evidence>
<name>A0A072TIH3_MEDTR</name>
<dbReference type="Proteomes" id="UP000002051">
    <property type="component" value="Unassembled WGS sequence"/>
</dbReference>
<reference evidence="2 4" key="1">
    <citation type="journal article" date="2011" name="Nature">
        <title>The Medicago genome provides insight into the evolution of rhizobial symbioses.</title>
        <authorList>
            <person name="Young N.D."/>
            <person name="Debelle F."/>
            <person name="Oldroyd G.E."/>
            <person name="Geurts R."/>
            <person name="Cannon S.B."/>
            <person name="Udvardi M.K."/>
            <person name="Benedito V.A."/>
            <person name="Mayer K.F."/>
            <person name="Gouzy J."/>
            <person name="Schoof H."/>
            <person name="Van de Peer Y."/>
            <person name="Proost S."/>
            <person name="Cook D.R."/>
            <person name="Meyers B.C."/>
            <person name="Spannagl M."/>
            <person name="Cheung F."/>
            <person name="De Mita S."/>
            <person name="Krishnakumar V."/>
            <person name="Gundlach H."/>
            <person name="Zhou S."/>
            <person name="Mudge J."/>
            <person name="Bharti A.K."/>
            <person name="Murray J.D."/>
            <person name="Naoumkina M.A."/>
            <person name="Rosen B."/>
            <person name="Silverstein K.A."/>
            <person name="Tang H."/>
            <person name="Rombauts S."/>
            <person name="Zhao P.X."/>
            <person name="Zhou P."/>
            <person name="Barbe V."/>
            <person name="Bardou P."/>
            <person name="Bechner M."/>
            <person name="Bellec A."/>
            <person name="Berger A."/>
            <person name="Berges H."/>
            <person name="Bidwell S."/>
            <person name="Bisseling T."/>
            <person name="Choisne N."/>
            <person name="Couloux A."/>
            <person name="Denny R."/>
            <person name="Deshpande S."/>
            <person name="Dai X."/>
            <person name="Doyle J.J."/>
            <person name="Dudez A.M."/>
            <person name="Farmer A.D."/>
            <person name="Fouteau S."/>
            <person name="Franken C."/>
            <person name="Gibelin C."/>
            <person name="Gish J."/>
            <person name="Goldstein S."/>
            <person name="Gonzalez A.J."/>
            <person name="Green P.J."/>
            <person name="Hallab A."/>
            <person name="Hartog M."/>
            <person name="Hua A."/>
            <person name="Humphray S.J."/>
            <person name="Jeong D.H."/>
            <person name="Jing Y."/>
            <person name="Jocker A."/>
            <person name="Kenton S.M."/>
            <person name="Kim D.J."/>
            <person name="Klee K."/>
            <person name="Lai H."/>
            <person name="Lang C."/>
            <person name="Lin S."/>
            <person name="Macmil S.L."/>
            <person name="Magdelenat G."/>
            <person name="Matthews L."/>
            <person name="McCorrison J."/>
            <person name="Monaghan E.L."/>
            <person name="Mun J.H."/>
            <person name="Najar F.Z."/>
            <person name="Nicholson C."/>
            <person name="Noirot C."/>
            <person name="O'Bleness M."/>
            <person name="Paule C.R."/>
            <person name="Poulain J."/>
            <person name="Prion F."/>
            <person name="Qin B."/>
            <person name="Qu C."/>
            <person name="Retzel E.F."/>
            <person name="Riddle C."/>
            <person name="Sallet E."/>
            <person name="Samain S."/>
            <person name="Samson N."/>
            <person name="Sanders I."/>
            <person name="Saurat O."/>
            <person name="Scarpelli C."/>
            <person name="Schiex T."/>
            <person name="Segurens B."/>
            <person name="Severin A.J."/>
            <person name="Sherrier D.J."/>
            <person name="Shi R."/>
            <person name="Sims S."/>
            <person name="Singer S.R."/>
            <person name="Sinharoy S."/>
            <person name="Sterck L."/>
            <person name="Viollet A."/>
            <person name="Wang B.B."/>
            <person name="Wang K."/>
            <person name="Wang M."/>
            <person name="Wang X."/>
            <person name="Warfsmann J."/>
            <person name="Weissenbach J."/>
            <person name="White D.D."/>
            <person name="White J.D."/>
            <person name="Wiley G.B."/>
            <person name="Wincker P."/>
            <person name="Xing Y."/>
            <person name="Yang L."/>
            <person name="Yao Z."/>
            <person name="Ying F."/>
            <person name="Zhai J."/>
            <person name="Zhou L."/>
            <person name="Zuber A."/>
            <person name="Denarie J."/>
            <person name="Dixon R.A."/>
            <person name="May G.D."/>
            <person name="Schwartz D.C."/>
            <person name="Rogers J."/>
            <person name="Quetier F."/>
            <person name="Town C.D."/>
            <person name="Roe B.A."/>
        </authorList>
    </citation>
    <scope>NUCLEOTIDE SEQUENCE [LARGE SCALE GENOMIC DNA]</scope>
    <source>
        <strain evidence="2">A17</strain>
        <strain evidence="3 4">cv. Jemalong A17</strain>
    </source>
</reference>
<organism evidence="2 4">
    <name type="scientific">Medicago truncatula</name>
    <name type="common">Barrel medic</name>
    <name type="synonym">Medicago tribuloides</name>
    <dbReference type="NCBI Taxonomy" id="3880"/>
    <lineage>
        <taxon>Eukaryota</taxon>
        <taxon>Viridiplantae</taxon>
        <taxon>Streptophyta</taxon>
        <taxon>Embryophyta</taxon>
        <taxon>Tracheophyta</taxon>
        <taxon>Spermatophyta</taxon>
        <taxon>Magnoliopsida</taxon>
        <taxon>eudicotyledons</taxon>
        <taxon>Gunneridae</taxon>
        <taxon>Pentapetalae</taxon>
        <taxon>rosids</taxon>
        <taxon>fabids</taxon>
        <taxon>Fabales</taxon>
        <taxon>Fabaceae</taxon>
        <taxon>Papilionoideae</taxon>
        <taxon>50 kb inversion clade</taxon>
        <taxon>NPAAA clade</taxon>
        <taxon>Hologalegina</taxon>
        <taxon>IRL clade</taxon>
        <taxon>Trifolieae</taxon>
        <taxon>Medicago</taxon>
    </lineage>
</organism>
<feature type="compositionally biased region" description="Basic residues" evidence="1">
    <location>
        <begin position="18"/>
        <end position="34"/>
    </location>
</feature>
<dbReference type="AlphaFoldDB" id="A0A072TIH3"/>
<proteinExistence type="predicted"/>